<keyword evidence="1 6" id="KW-0963">Cytoplasm</keyword>
<dbReference type="GO" id="GO:0005737">
    <property type="term" value="C:cytoplasm"/>
    <property type="evidence" value="ECO:0007669"/>
    <property type="project" value="UniProtKB-SubCell"/>
</dbReference>
<sequence length="313" mass="34071">MQQKMPKHQLHPRNVHRDGYDFAKLVQACPALSAYVSPSPSGQLTIDFSDPKAVLLLNKSLLADAYGYQEWSIPEGSLCPPVPGRADYVHYLADLLGSGNGGQPPHGGGVQILDIGVGASGIYPILGRALYGWSFHGVDISPEALQALAAHLAANPHFKAGVSISLQQDPGQVLKGAITGKAVYDAVACNPPFYASAAAAAEENERKWRKLGKAAAGRNFAGQAGELWCEGGERGFITRYISESRELPTRCFWYTTLVSRSAHLPYFERLLNESGANAVHVQPMGQGQKVSHMLCWTYLSAPLQRDWARFRWQ</sequence>
<comment type="function">
    <text evidence="6">Specifically methylates the adenine in position 1618 of 23S rRNA.</text>
</comment>
<comment type="subcellular location">
    <subcellularLocation>
        <location evidence="6">Cytoplasm</location>
    </subcellularLocation>
</comment>
<comment type="similarity">
    <text evidence="6">Belongs to the methyltransferase superfamily. METTL16/RlmF family.</text>
</comment>
<evidence type="ECO:0000256" key="1">
    <source>
        <dbReference type="ARBA" id="ARBA00022490"/>
    </source>
</evidence>
<keyword evidence="4 6" id="KW-0808">Transferase</keyword>
<evidence type="ECO:0000313" key="7">
    <source>
        <dbReference type="EMBL" id="TXB66503.1"/>
    </source>
</evidence>
<dbReference type="HAMAP" id="MF_01848">
    <property type="entry name" value="23SrRNA_methyltr_F"/>
    <property type="match status" value="1"/>
</dbReference>
<keyword evidence="2 6" id="KW-0698">rRNA processing</keyword>
<proteinExistence type="inferred from homology"/>
<name>A0A5C6RWA2_9BACT</name>
<evidence type="ECO:0000256" key="3">
    <source>
        <dbReference type="ARBA" id="ARBA00022603"/>
    </source>
</evidence>
<dbReference type="GO" id="GO:0070475">
    <property type="term" value="P:rRNA base methylation"/>
    <property type="evidence" value="ECO:0007669"/>
    <property type="project" value="TreeGrafter"/>
</dbReference>
<gene>
    <name evidence="6 7" type="primary">rlmF</name>
    <name evidence="7" type="ORF">FRY97_04750</name>
</gene>
<dbReference type="PANTHER" id="PTHR13393">
    <property type="entry name" value="SAM-DEPENDENT METHYLTRANSFERASE"/>
    <property type="match status" value="1"/>
</dbReference>
<evidence type="ECO:0000313" key="8">
    <source>
        <dbReference type="Proteomes" id="UP000321580"/>
    </source>
</evidence>
<evidence type="ECO:0000256" key="2">
    <source>
        <dbReference type="ARBA" id="ARBA00022552"/>
    </source>
</evidence>
<keyword evidence="5 6" id="KW-0949">S-adenosyl-L-methionine</keyword>
<dbReference type="AlphaFoldDB" id="A0A5C6RWA2"/>
<reference evidence="7 8" key="1">
    <citation type="submission" date="2019-08" db="EMBL/GenBank/DDBJ databases">
        <title>Genome of Phaeodactylibacter luteus.</title>
        <authorList>
            <person name="Bowman J.P."/>
        </authorList>
    </citation>
    <scope>NUCLEOTIDE SEQUENCE [LARGE SCALE GENOMIC DNA]</scope>
    <source>
        <strain evidence="7 8">KCTC 42180</strain>
    </source>
</reference>
<dbReference type="GO" id="GO:0052907">
    <property type="term" value="F:23S rRNA (adenine(1618)-N(6))-methyltransferase activity"/>
    <property type="evidence" value="ECO:0007669"/>
    <property type="project" value="UniProtKB-EC"/>
</dbReference>
<dbReference type="InterPro" id="IPR029063">
    <property type="entry name" value="SAM-dependent_MTases_sf"/>
</dbReference>
<dbReference type="PIRSF" id="PIRSF029038">
    <property type="entry name" value="Mtase_YbiN_prd"/>
    <property type="match status" value="1"/>
</dbReference>
<dbReference type="NCBIfam" id="NF008725">
    <property type="entry name" value="PRK11727.1"/>
    <property type="match status" value="1"/>
</dbReference>
<dbReference type="SUPFAM" id="SSF53335">
    <property type="entry name" value="S-adenosyl-L-methionine-dependent methyltransferases"/>
    <property type="match status" value="1"/>
</dbReference>
<dbReference type="Gene3D" id="3.40.50.150">
    <property type="entry name" value="Vaccinia Virus protein VP39"/>
    <property type="match status" value="1"/>
</dbReference>
<dbReference type="EMBL" id="VOOR01000007">
    <property type="protein sequence ID" value="TXB66503.1"/>
    <property type="molecule type" value="Genomic_DNA"/>
</dbReference>
<organism evidence="7 8">
    <name type="scientific">Phaeodactylibacter luteus</name>
    <dbReference type="NCBI Taxonomy" id="1564516"/>
    <lineage>
        <taxon>Bacteria</taxon>
        <taxon>Pseudomonadati</taxon>
        <taxon>Bacteroidota</taxon>
        <taxon>Saprospiria</taxon>
        <taxon>Saprospirales</taxon>
        <taxon>Haliscomenobacteraceae</taxon>
        <taxon>Phaeodactylibacter</taxon>
    </lineage>
</organism>
<keyword evidence="8" id="KW-1185">Reference proteome</keyword>
<dbReference type="CDD" id="cd02440">
    <property type="entry name" value="AdoMet_MTases"/>
    <property type="match status" value="1"/>
</dbReference>
<evidence type="ECO:0000256" key="5">
    <source>
        <dbReference type="ARBA" id="ARBA00022691"/>
    </source>
</evidence>
<evidence type="ECO:0000256" key="6">
    <source>
        <dbReference type="HAMAP-Rule" id="MF_01848"/>
    </source>
</evidence>
<accession>A0A5C6RWA2</accession>
<dbReference type="InterPro" id="IPR016909">
    <property type="entry name" value="rRNA_lsu_MeTfrase_F"/>
</dbReference>
<protein>
    <recommendedName>
        <fullName evidence="6">Ribosomal RNA large subunit methyltransferase F</fullName>
        <ecNumber evidence="6">2.1.1.181</ecNumber>
    </recommendedName>
    <alternativeName>
        <fullName evidence="6">23S rRNA mA1618 methyltransferase</fullName>
    </alternativeName>
    <alternativeName>
        <fullName evidence="6">rRNA adenine N-6-methyltransferase</fullName>
    </alternativeName>
</protein>
<dbReference type="EC" id="2.1.1.181" evidence="6"/>
<comment type="caution">
    <text evidence="7">The sequence shown here is derived from an EMBL/GenBank/DDBJ whole genome shotgun (WGS) entry which is preliminary data.</text>
</comment>
<dbReference type="Proteomes" id="UP000321580">
    <property type="component" value="Unassembled WGS sequence"/>
</dbReference>
<keyword evidence="3 6" id="KW-0489">Methyltransferase</keyword>
<evidence type="ECO:0000256" key="4">
    <source>
        <dbReference type="ARBA" id="ARBA00022679"/>
    </source>
</evidence>
<dbReference type="PANTHER" id="PTHR13393:SF0">
    <property type="entry name" value="RNA N6-ADENOSINE-METHYLTRANSFERASE METTL16"/>
    <property type="match status" value="1"/>
</dbReference>
<dbReference type="InterPro" id="IPR010286">
    <property type="entry name" value="METTL16/RlmF"/>
</dbReference>
<comment type="catalytic activity">
    <reaction evidence="6">
        <text>adenosine(1618) in 23S rRNA + S-adenosyl-L-methionine = N(6)-methyladenosine(1618) in 23S rRNA + S-adenosyl-L-homocysteine + H(+)</text>
        <dbReference type="Rhea" id="RHEA:16497"/>
        <dbReference type="Rhea" id="RHEA-COMP:10229"/>
        <dbReference type="Rhea" id="RHEA-COMP:10231"/>
        <dbReference type="ChEBI" id="CHEBI:15378"/>
        <dbReference type="ChEBI" id="CHEBI:57856"/>
        <dbReference type="ChEBI" id="CHEBI:59789"/>
        <dbReference type="ChEBI" id="CHEBI:74411"/>
        <dbReference type="ChEBI" id="CHEBI:74449"/>
        <dbReference type="EC" id="2.1.1.181"/>
    </reaction>
</comment>
<dbReference type="Pfam" id="PF05971">
    <property type="entry name" value="Methyltransf_10"/>
    <property type="match status" value="1"/>
</dbReference>
<dbReference type="OrthoDB" id="1115728at2"/>